<keyword evidence="3" id="KW-0238">DNA-binding</keyword>
<dbReference type="InterPro" id="IPR036390">
    <property type="entry name" value="WH_DNA-bd_sf"/>
</dbReference>
<dbReference type="Pfam" id="PF00532">
    <property type="entry name" value="Peripla_BP_1"/>
    <property type="match status" value="1"/>
</dbReference>
<gene>
    <name evidence="6" type="ORF">PghCCS26_24180</name>
</gene>
<evidence type="ECO:0000313" key="6">
    <source>
        <dbReference type="EMBL" id="GMK45290.1"/>
    </source>
</evidence>
<proteinExistence type="predicted"/>
<evidence type="ECO:0000256" key="3">
    <source>
        <dbReference type="ARBA" id="ARBA00023125"/>
    </source>
</evidence>
<dbReference type="CDD" id="cd07377">
    <property type="entry name" value="WHTH_GntR"/>
    <property type="match status" value="1"/>
</dbReference>
<keyword evidence="1" id="KW-0678">Repressor</keyword>
<dbReference type="SMART" id="SM00345">
    <property type="entry name" value="HTH_GNTR"/>
    <property type="match status" value="1"/>
</dbReference>
<dbReference type="RefSeq" id="WP_317980062.1">
    <property type="nucleotide sequence ID" value="NZ_BTCL01000007.1"/>
</dbReference>
<dbReference type="EMBL" id="BTCL01000007">
    <property type="protein sequence ID" value="GMK45290.1"/>
    <property type="molecule type" value="Genomic_DNA"/>
</dbReference>
<dbReference type="InterPro" id="IPR036388">
    <property type="entry name" value="WH-like_DNA-bd_sf"/>
</dbReference>
<evidence type="ECO:0000256" key="1">
    <source>
        <dbReference type="ARBA" id="ARBA00022491"/>
    </source>
</evidence>
<keyword evidence="2" id="KW-0805">Transcription regulation</keyword>
<evidence type="ECO:0000256" key="4">
    <source>
        <dbReference type="ARBA" id="ARBA00023163"/>
    </source>
</evidence>
<reference evidence="6 7" key="1">
    <citation type="submission" date="2023-05" db="EMBL/GenBank/DDBJ databases">
        <title>Draft genome of Paenibacillus sp. CCS26.</title>
        <authorList>
            <person name="Akita H."/>
            <person name="Shinto Y."/>
            <person name="Kimura Z."/>
        </authorList>
    </citation>
    <scope>NUCLEOTIDE SEQUENCE [LARGE SCALE GENOMIC DNA]</scope>
    <source>
        <strain evidence="6 7">CCS26</strain>
    </source>
</reference>
<feature type="domain" description="HTH gntR-type" evidence="5">
    <location>
        <begin position="4"/>
        <end position="72"/>
    </location>
</feature>
<name>A0ABQ6NJN4_9BACL</name>
<dbReference type="Pfam" id="PF00392">
    <property type="entry name" value="GntR"/>
    <property type="match status" value="1"/>
</dbReference>
<dbReference type="SUPFAM" id="SSF53822">
    <property type="entry name" value="Periplasmic binding protein-like I"/>
    <property type="match status" value="1"/>
</dbReference>
<dbReference type="PROSITE" id="PS50949">
    <property type="entry name" value="HTH_GNTR"/>
    <property type="match status" value="1"/>
</dbReference>
<accession>A0ABQ6NJN4</accession>
<dbReference type="PANTHER" id="PTHR30146:SF95">
    <property type="entry name" value="RIBOSE OPERON REPRESSOR"/>
    <property type="match status" value="1"/>
</dbReference>
<dbReference type="CDD" id="cd06267">
    <property type="entry name" value="PBP1_LacI_sugar_binding-like"/>
    <property type="match status" value="1"/>
</dbReference>
<organism evidence="6 7">
    <name type="scientific">Paenibacillus glycanilyticus</name>
    <dbReference type="NCBI Taxonomy" id="126569"/>
    <lineage>
        <taxon>Bacteria</taxon>
        <taxon>Bacillati</taxon>
        <taxon>Bacillota</taxon>
        <taxon>Bacilli</taxon>
        <taxon>Bacillales</taxon>
        <taxon>Paenibacillaceae</taxon>
        <taxon>Paenibacillus</taxon>
    </lineage>
</organism>
<dbReference type="PANTHER" id="PTHR30146">
    <property type="entry name" value="LACI-RELATED TRANSCRIPTIONAL REPRESSOR"/>
    <property type="match status" value="1"/>
</dbReference>
<dbReference type="Gene3D" id="1.10.10.10">
    <property type="entry name" value="Winged helix-like DNA-binding domain superfamily/Winged helix DNA-binding domain"/>
    <property type="match status" value="1"/>
</dbReference>
<sequence length="370" mass="40575">MKDIPLYKQIQEAIKTQISLGNLRPGDRIPSETDLAAQFHVSLMTTKNALAGLAEEGIVVRSKGKGTFVAGQAPYKLFSPAGEGSGMMLEPGLRANRHSSSKLIGMIIPSMRTKVEQRLLDAIENAVNGYGYTLVIRVSRGSTAKELQSLEDLGALGIGGLILFSIGAWHERQTVIRAAELECPVVLIDRYYNDMPVVSVCSDNKAGARKAVSYLFREGHHRLALLTPPVEHSVMADRLAGFDSAVTECGLKPSSVLRYTVPYERFNVSRKDGAELIHQWMLMHHDSFSGLVATDVELARMAYHALKRINEAANKQLVAFDDTEIPEVAYIRQNEAAIGAKAVSLLMGHLTRGEQLRGRFVIPTQLILPS</sequence>
<comment type="caution">
    <text evidence="6">The sequence shown here is derived from an EMBL/GenBank/DDBJ whole genome shotgun (WGS) entry which is preliminary data.</text>
</comment>
<evidence type="ECO:0000313" key="7">
    <source>
        <dbReference type="Proteomes" id="UP001285921"/>
    </source>
</evidence>
<dbReference type="InterPro" id="IPR028082">
    <property type="entry name" value="Peripla_BP_I"/>
</dbReference>
<dbReference type="InterPro" id="IPR000524">
    <property type="entry name" value="Tscrpt_reg_HTH_GntR"/>
</dbReference>
<dbReference type="InterPro" id="IPR001761">
    <property type="entry name" value="Peripla_BP/Lac1_sug-bd_dom"/>
</dbReference>
<keyword evidence="7" id="KW-1185">Reference proteome</keyword>
<keyword evidence="4" id="KW-0804">Transcription</keyword>
<dbReference type="SUPFAM" id="SSF46785">
    <property type="entry name" value="Winged helix' DNA-binding domain"/>
    <property type="match status" value="1"/>
</dbReference>
<evidence type="ECO:0000256" key="2">
    <source>
        <dbReference type="ARBA" id="ARBA00023015"/>
    </source>
</evidence>
<protein>
    <recommendedName>
        <fullName evidence="5">HTH gntR-type domain-containing protein</fullName>
    </recommendedName>
</protein>
<evidence type="ECO:0000259" key="5">
    <source>
        <dbReference type="PROSITE" id="PS50949"/>
    </source>
</evidence>
<dbReference type="Gene3D" id="3.40.50.2300">
    <property type="match status" value="2"/>
</dbReference>
<dbReference type="Proteomes" id="UP001285921">
    <property type="component" value="Unassembled WGS sequence"/>
</dbReference>